<comment type="caution">
    <text evidence="2">The sequence shown here is derived from an EMBL/GenBank/DDBJ whole genome shotgun (WGS) entry which is preliminary data.</text>
</comment>
<gene>
    <name evidence="2" type="ORF">HK105_200923</name>
</gene>
<reference evidence="2 3" key="1">
    <citation type="submission" date="2023-09" db="EMBL/GenBank/DDBJ databases">
        <title>Pangenome analysis of Batrachochytrium dendrobatidis and related Chytrids.</title>
        <authorList>
            <person name="Yacoub M.N."/>
            <person name="Stajich J.E."/>
            <person name="James T.Y."/>
        </authorList>
    </citation>
    <scope>NUCLEOTIDE SEQUENCE [LARGE SCALE GENOMIC DNA]</scope>
    <source>
        <strain evidence="2 3">JEL0888</strain>
    </source>
</reference>
<evidence type="ECO:0000313" key="3">
    <source>
        <dbReference type="Proteomes" id="UP001527925"/>
    </source>
</evidence>
<accession>A0ABR4NIB4</accession>
<dbReference type="Proteomes" id="UP001527925">
    <property type="component" value="Unassembled WGS sequence"/>
</dbReference>
<protein>
    <recommendedName>
        <fullName evidence="4">Ribosome biogenesis protein NOP53</fullName>
    </recommendedName>
</protein>
<keyword evidence="3" id="KW-1185">Reference proteome</keyword>
<sequence length="143" mass="15420">MTLRCNKTKQYQERAHRRKAALAKRLAKVDGPSLVQAHNSQIRPLEQLVAEATERVAARKLLTAAGEPEEKPTKTKLVRSIMPGRVGKNSSVRMPTLLSKKKAKKLLQAAKLDKQRKAAAAAAAAAAATDASPKDDSADVDMA</sequence>
<evidence type="ECO:0000256" key="1">
    <source>
        <dbReference type="SAM" id="MobiDB-lite"/>
    </source>
</evidence>
<feature type="region of interest" description="Disordered" evidence="1">
    <location>
        <begin position="118"/>
        <end position="143"/>
    </location>
</feature>
<evidence type="ECO:0000313" key="2">
    <source>
        <dbReference type="EMBL" id="KAL2919280.1"/>
    </source>
</evidence>
<name>A0ABR4NIB4_9FUNG</name>
<evidence type="ECO:0008006" key="4">
    <source>
        <dbReference type="Google" id="ProtNLM"/>
    </source>
</evidence>
<feature type="compositionally biased region" description="Low complexity" evidence="1">
    <location>
        <begin position="118"/>
        <end position="131"/>
    </location>
</feature>
<dbReference type="EMBL" id="JADGIZ020000003">
    <property type="protein sequence ID" value="KAL2919280.1"/>
    <property type="molecule type" value="Genomic_DNA"/>
</dbReference>
<organism evidence="2 3">
    <name type="scientific">Polyrhizophydium stewartii</name>
    <dbReference type="NCBI Taxonomy" id="2732419"/>
    <lineage>
        <taxon>Eukaryota</taxon>
        <taxon>Fungi</taxon>
        <taxon>Fungi incertae sedis</taxon>
        <taxon>Chytridiomycota</taxon>
        <taxon>Chytridiomycota incertae sedis</taxon>
        <taxon>Chytridiomycetes</taxon>
        <taxon>Rhizophydiales</taxon>
        <taxon>Rhizophydiales incertae sedis</taxon>
        <taxon>Polyrhizophydium</taxon>
    </lineage>
</organism>
<proteinExistence type="predicted"/>